<dbReference type="SUPFAM" id="SSF50814">
    <property type="entry name" value="Lipocalins"/>
    <property type="match status" value="1"/>
</dbReference>
<keyword evidence="6 11" id="KW-0732">Signal</keyword>
<evidence type="ECO:0000256" key="5">
    <source>
        <dbReference type="ARBA" id="ARBA00022525"/>
    </source>
</evidence>
<keyword evidence="7" id="KW-0446">Lipid-binding</keyword>
<dbReference type="Proteomes" id="UP000324091">
    <property type="component" value="Chromosome 15"/>
</dbReference>
<dbReference type="Gene3D" id="2.40.128.20">
    <property type="match status" value="1"/>
</dbReference>
<dbReference type="Pfam" id="PF08212">
    <property type="entry name" value="Lipocalin_2"/>
    <property type="match status" value="1"/>
</dbReference>
<dbReference type="PROSITE" id="PS00213">
    <property type="entry name" value="LIPOCALIN"/>
    <property type="match status" value="1"/>
</dbReference>
<name>A0A5C6P273_9TELE</name>
<comment type="similarity">
    <text evidence="2 11">Belongs to the calycin superfamily. Lipocalin family.</text>
</comment>
<dbReference type="PIRSF" id="PIRSF036893">
    <property type="entry name" value="Lipocalin_ApoD"/>
    <property type="match status" value="1"/>
</dbReference>
<evidence type="ECO:0000313" key="13">
    <source>
        <dbReference type="EMBL" id="TWW73653.1"/>
    </source>
</evidence>
<evidence type="ECO:0000259" key="12">
    <source>
        <dbReference type="Pfam" id="PF08212"/>
    </source>
</evidence>
<dbReference type="GO" id="GO:0006869">
    <property type="term" value="P:lipid transport"/>
    <property type="evidence" value="ECO:0007669"/>
    <property type="project" value="InterPro"/>
</dbReference>
<dbReference type="GO" id="GO:0005737">
    <property type="term" value="C:cytoplasm"/>
    <property type="evidence" value="ECO:0007669"/>
    <property type="project" value="TreeGrafter"/>
</dbReference>
<dbReference type="CDD" id="cd19437">
    <property type="entry name" value="lipocalin_apoD-like"/>
    <property type="match status" value="1"/>
</dbReference>
<dbReference type="InterPro" id="IPR022272">
    <property type="entry name" value="Lipocalin_CS"/>
</dbReference>
<keyword evidence="5" id="KW-0964">Secreted</keyword>
<evidence type="ECO:0000256" key="8">
    <source>
        <dbReference type="ARBA" id="ARBA00023157"/>
    </source>
</evidence>
<evidence type="ECO:0000256" key="10">
    <source>
        <dbReference type="ARBA" id="ARBA00023283"/>
    </source>
</evidence>
<feature type="domain" description="Lipocalin/cytosolic fatty-acid binding" evidence="12">
    <location>
        <begin position="41"/>
        <end position="183"/>
    </location>
</feature>
<evidence type="ECO:0000256" key="6">
    <source>
        <dbReference type="ARBA" id="ARBA00022729"/>
    </source>
</evidence>
<feature type="chain" id="PRO_5023585096" description="Apolipoprotein D" evidence="11">
    <location>
        <begin position="24"/>
        <end position="194"/>
    </location>
</feature>
<keyword evidence="10" id="KW-0873">Pyrrolidone carboxylic acid</keyword>
<dbReference type="AlphaFoldDB" id="A0A5C6P273"/>
<evidence type="ECO:0000256" key="9">
    <source>
        <dbReference type="ARBA" id="ARBA00023180"/>
    </source>
</evidence>
<dbReference type="GO" id="GO:0042246">
    <property type="term" value="P:tissue regeneration"/>
    <property type="evidence" value="ECO:0007669"/>
    <property type="project" value="InterPro"/>
</dbReference>
<dbReference type="InterPro" id="IPR000566">
    <property type="entry name" value="Lipocln_cytosolic_FA-bd_dom"/>
</dbReference>
<dbReference type="InterPro" id="IPR022271">
    <property type="entry name" value="Lipocalin_ApoD"/>
</dbReference>
<evidence type="ECO:0000256" key="7">
    <source>
        <dbReference type="ARBA" id="ARBA00023121"/>
    </source>
</evidence>
<organism evidence="13 14">
    <name type="scientific">Takifugu flavidus</name>
    <name type="common">sansaifugu</name>
    <dbReference type="NCBI Taxonomy" id="433684"/>
    <lineage>
        <taxon>Eukaryota</taxon>
        <taxon>Metazoa</taxon>
        <taxon>Chordata</taxon>
        <taxon>Craniata</taxon>
        <taxon>Vertebrata</taxon>
        <taxon>Euteleostomi</taxon>
        <taxon>Actinopterygii</taxon>
        <taxon>Neopterygii</taxon>
        <taxon>Teleostei</taxon>
        <taxon>Neoteleostei</taxon>
        <taxon>Acanthomorphata</taxon>
        <taxon>Eupercaria</taxon>
        <taxon>Tetraodontiformes</taxon>
        <taxon>Tetradontoidea</taxon>
        <taxon>Tetraodontidae</taxon>
        <taxon>Takifugu</taxon>
    </lineage>
</organism>
<dbReference type="PRINTS" id="PR00179">
    <property type="entry name" value="LIPOCALIN"/>
</dbReference>
<dbReference type="InterPro" id="IPR026222">
    <property type="entry name" value="ApoD_vertbrte"/>
</dbReference>
<dbReference type="PANTHER" id="PTHR10612">
    <property type="entry name" value="APOLIPOPROTEIN D"/>
    <property type="match status" value="1"/>
</dbReference>
<reference evidence="13 14" key="1">
    <citation type="submission" date="2019-04" db="EMBL/GenBank/DDBJ databases">
        <title>Chromosome genome assembly for Takifugu flavidus.</title>
        <authorList>
            <person name="Xiao S."/>
        </authorList>
    </citation>
    <scope>NUCLEOTIDE SEQUENCE [LARGE SCALE GENOMIC DNA]</scope>
    <source>
        <strain evidence="13">HTHZ2018</strain>
        <tissue evidence="13">Muscle</tissue>
    </source>
</reference>
<comment type="caution">
    <text evidence="13">The sequence shown here is derived from an EMBL/GenBank/DDBJ whole genome shotgun (WGS) entry which is preliminary data.</text>
</comment>
<dbReference type="GO" id="GO:0000302">
    <property type="term" value="P:response to reactive oxygen species"/>
    <property type="evidence" value="ECO:0007669"/>
    <property type="project" value="TreeGrafter"/>
</dbReference>
<keyword evidence="9" id="KW-0325">Glycoprotein</keyword>
<keyword evidence="8" id="KW-1015">Disulfide bond</keyword>
<dbReference type="FunFam" id="2.40.128.20:FF:000003">
    <property type="entry name" value="Apolipoprotein D"/>
    <property type="match status" value="1"/>
</dbReference>
<gene>
    <name evidence="13" type="ORF">D4764_15G0010480</name>
</gene>
<dbReference type="EMBL" id="RHFK02000007">
    <property type="protein sequence ID" value="TWW73653.1"/>
    <property type="molecule type" value="Genomic_DNA"/>
</dbReference>
<dbReference type="PRINTS" id="PR01219">
    <property type="entry name" value="APOLIPOPROTD"/>
</dbReference>
<keyword evidence="13" id="KW-0449">Lipoprotein</keyword>
<keyword evidence="4" id="KW-0813">Transport</keyword>
<dbReference type="GO" id="GO:0006629">
    <property type="term" value="P:lipid metabolic process"/>
    <property type="evidence" value="ECO:0007669"/>
    <property type="project" value="TreeGrafter"/>
</dbReference>
<evidence type="ECO:0000256" key="11">
    <source>
        <dbReference type="PIRNR" id="PIRNR036893"/>
    </source>
</evidence>
<dbReference type="PRINTS" id="PR02058">
    <property type="entry name" value="APODVERTBRTE"/>
</dbReference>
<evidence type="ECO:0000313" key="14">
    <source>
        <dbReference type="Proteomes" id="UP000324091"/>
    </source>
</evidence>
<dbReference type="InterPro" id="IPR012674">
    <property type="entry name" value="Calycin"/>
</dbReference>
<evidence type="ECO:0000256" key="3">
    <source>
        <dbReference type="ARBA" id="ARBA00019890"/>
    </source>
</evidence>
<accession>A0A5C6P273</accession>
<evidence type="ECO:0000256" key="2">
    <source>
        <dbReference type="ARBA" id="ARBA00006889"/>
    </source>
</evidence>
<sequence length="194" mass="21380">MEVKMKAVHVISLTLLSVLTAGAQLIKFGKCPKPDVQANFDATRYIGKWYEIQKLPTTFQKGQCGTATYTPTSPGVIGVLNRELLDDGSVFSIVGSAKVKDPAEPAKLEVSFYETSPPGPYWVLSTDYEGHTLVYSCTQFGPFSAELSWILSREPTLSMETMEQLHSILSSVGVNVDKMVPTNQDETYCRAMDQ</sequence>
<dbReference type="InterPro" id="IPR002969">
    <property type="entry name" value="ApolipopD"/>
</dbReference>
<feature type="signal peptide" evidence="11">
    <location>
        <begin position="1"/>
        <end position="23"/>
    </location>
</feature>
<keyword evidence="14" id="KW-1185">Reference proteome</keyword>
<dbReference type="GO" id="GO:0008289">
    <property type="term" value="F:lipid binding"/>
    <property type="evidence" value="ECO:0007669"/>
    <property type="project" value="UniProtKB-KW"/>
</dbReference>
<evidence type="ECO:0000256" key="4">
    <source>
        <dbReference type="ARBA" id="ARBA00022448"/>
    </source>
</evidence>
<dbReference type="GO" id="GO:0007420">
    <property type="term" value="P:brain development"/>
    <property type="evidence" value="ECO:0007669"/>
    <property type="project" value="InterPro"/>
</dbReference>
<protein>
    <recommendedName>
        <fullName evidence="3">Apolipoprotein D</fullName>
    </recommendedName>
</protein>
<comment type="subcellular location">
    <subcellularLocation>
        <location evidence="1">Secreted</location>
    </subcellularLocation>
</comment>
<evidence type="ECO:0000256" key="1">
    <source>
        <dbReference type="ARBA" id="ARBA00004613"/>
    </source>
</evidence>
<proteinExistence type="inferred from homology"/>
<dbReference type="PANTHER" id="PTHR10612:SF58">
    <property type="entry name" value="APOLIPOPROTEIN D"/>
    <property type="match status" value="1"/>
</dbReference>
<dbReference type="GO" id="GO:0005576">
    <property type="term" value="C:extracellular region"/>
    <property type="evidence" value="ECO:0007669"/>
    <property type="project" value="UniProtKB-SubCell"/>
</dbReference>